<evidence type="ECO:0000313" key="2">
    <source>
        <dbReference type="Proteomes" id="UP000295632"/>
    </source>
</evidence>
<keyword evidence="2" id="KW-1185">Reference proteome</keyword>
<dbReference type="InterPro" id="IPR022555">
    <property type="entry name" value="DUF2577"/>
</dbReference>
<sequence length="110" mass="11571">MKQQITNIAMKAMAESSPTTLKVGTVKSVGPVVVEFGPKNYTPAGAVLVAEDLIEKVYTADVEPTNIATHGNHTHTATVTREGLKVGDKVAVIVYNGGQSFFVVDKAVTA</sequence>
<dbReference type="AlphaFoldDB" id="A0A4R6TQR5"/>
<reference evidence="1 2" key="1">
    <citation type="submission" date="2019-03" db="EMBL/GenBank/DDBJ databases">
        <title>Genomic Encyclopedia of Type Strains, Phase IV (KMG-IV): sequencing the most valuable type-strain genomes for metagenomic binning, comparative biology and taxonomic classification.</title>
        <authorList>
            <person name="Goeker M."/>
        </authorList>
    </citation>
    <scope>NUCLEOTIDE SEQUENCE [LARGE SCALE GENOMIC DNA]</scope>
    <source>
        <strain evidence="1 2">DSM 28697</strain>
    </source>
</reference>
<dbReference type="Pfam" id="PF10844">
    <property type="entry name" value="DUF2577"/>
    <property type="match status" value="1"/>
</dbReference>
<accession>A0A4R6TQR5</accession>
<name>A0A4R6TQR5_9BACI</name>
<gene>
    <name evidence="1" type="ORF">EV213_12276</name>
</gene>
<dbReference type="Proteomes" id="UP000295632">
    <property type="component" value="Unassembled WGS sequence"/>
</dbReference>
<proteinExistence type="predicted"/>
<dbReference type="RefSeq" id="WP_133581996.1">
    <property type="nucleotide sequence ID" value="NZ_SNYJ01000022.1"/>
</dbReference>
<comment type="caution">
    <text evidence="1">The sequence shown here is derived from an EMBL/GenBank/DDBJ whole genome shotgun (WGS) entry which is preliminary data.</text>
</comment>
<organism evidence="1 2">
    <name type="scientific">Aureibacillus halotolerans</name>
    <dbReference type="NCBI Taxonomy" id="1508390"/>
    <lineage>
        <taxon>Bacteria</taxon>
        <taxon>Bacillati</taxon>
        <taxon>Bacillota</taxon>
        <taxon>Bacilli</taxon>
        <taxon>Bacillales</taxon>
        <taxon>Bacillaceae</taxon>
        <taxon>Aureibacillus</taxon>
    </lineage>
</organism>
<dbReference type="EMBL" id="SNYJ01000022">
    <property type="protein sequence ID" value="TDQ35289.1"/>
    <property type="molecule type" value="Genomic_DNA"/>
</dbReference>
<evidence type="ECO:0000313" key="1">
    <source>
        <dbReference type="EMBL" id="TDQ35289.1"/>
    </source>
</evidence>
<protein>
    <submittedName>
        <fullName evidence="1">Uncharacterized protein DUF2577</fullName>
    </submittedName>
</protein>